<evidence type="ECO:0000256" key="7">
    <source>
        <dbReference type="ARBA" id="ARBA00022630"/>
    </source>
</evidence>
<dbReference type="InterPro" id="IPR003953">
    <property type="entry name" value="FAD-dep_OxRdtase_2_FAD-bd"/>
</dbReference>
<dbReference type="AlphaFoldDB" id="A0A1H8DGX7"/>
<dbReference type="Proteomes" id="UP000182719">
    <property type="component" value="Unassembled WGS sequence"/>
</dbReference>
<evidence type="ECO:0000256" key="11">
    <source>
        <dbReference type="ARBA" id="ARBA00023136"/>
    </source>
</evidence>
<evidence type="ECO:0000256" key="4">
    <source>
        <dbReference type="ARBA" id="ARBA00012792"/>
    </source>
</evidence>
<keyword evidence="10" id="KW-0560">Oxidoreductase</keyword>
<accession>A0A1H8DGX7</accession>
<evidence type="ECO:0000256" key="1">
    <source>
        <dbReference type="ARBA" id="ARBA00001974"/>
    </source>
</evidence>
<dbReference type="SUPFAM" id="SSF51905">
    <property type="entry name" value="FAD/NAD(P)-binding domain"/>
    <property type="match status" value="1"/>
</dbReference>
<feature type="active site" description="Proton acceptor" evidence="13">
    <location>
        <position position="298"/>
    </location>
</feature>
<evidence type="ECO:0000256" key="6">
    <source>
        <dbReference type="ARBA" id="ARBA00022475"/>
    </source>
</evidence>
<dbReference type="GO" id="GO:0009055">
    <property type="term" value="F:electron transfer activity"/>
    <property type="evidence" value="ECO:0007669"/>
    <property type="project" value="TreeGrafter"/>
</dbReference>
<evidence type="ECO:0000259" key="14">
    <source>
        <dbReference type="Pfam" id="PF00890"/>
    </source>
</evidence>
<evidence type="ECO:0000256" key="9">
    <source>
        <dbReference type="ARBA" id="ARBA00022982"/>
    </source>
</evidence>
<dbReference type="GO" id="GO:0008177">
    <property type="term" value="F:succinate dehydrogenase (quinone) activity"/>
    <property type="evidence" value="ECO:0007669"/>
    <property type="project" value="UniProtKB-EC"/>
</dbReference>
<dbReference type="RefSeq" id="WP_075010872.1">
    <property type="nucleotide sequence ID" value="NZ_FOAP01000029.1"/>
</dbReference>
<dbReference type="InterPro" id="IPR015939">
    <property type="entry name" value="Fum_Rdtase/Succ_DH_flav-like_C"/>
</dbReference>
<evidence type="ECO:0000256" key="13">
    <source>
        <dbReference type="PIRSR" id="PIRSR630664-50"/>
    </source>
</evidence>
<dbReference type="InterPro" id="IPR011280">
    <property type="entry name" value="Succ_DH/Fum_Rdt_flav_su"/>
</dbReference>
<dbReference type="Pfam" id="PF02910">
    <property type="entry name" value="Succ_DH_flav_C"/>
    <property type="match status" value="1"/>
</dbReference>
<keyword evidence="6" id="KW-1003">Cell membrane</keyword>
<evidence type="ECO:0000256" key="8">
    <source>
        <dbReference type="ARBA" id="ARBA00022827"/>
    </source>
</evidence>
<comment type="subcellular location">
    <subcellularLocation>
        <location evidence="2">Cell inner membrane</location>
        <topology evidence="2">Peripheral membrane protein</topology>
        <orientation evidence="2">Cytoplasmic side</orientation>
    </subcellularLocation>
</comment>
<reference evidence="17" key="1">
    <citation type="submission" date="2016-10" db="EMBL/GenBank/DDBJ databases">
        <authorList>
            <person name="Varghese N."/>
            <person name="Submissions S."/>
        </authorList>
    </citation>
    <scope>NUCLEOTIDE SEQUENCE [LARGE SCALE GENOMIC DNA]</scope>
    <source>
        <strain evidence="17">DSM 17044</strain>
    </source>
</reference>
<dbReference type="SUPFAM" id="SSF46977">
    <property type="entry name" value="Succinate dehydrogenase/fumarate reductase flavoprotein C-terminal domain"/>
    <property type="match status" value="1"/>
</dbReference>
<dbReference type="Pfam" id="PF00890">
    <property type="entry name" value="FAD_binding_2"/>
    <property type="match status" value="1"/>
</dbReference>
<dbReference type="InterPro" id="IPR003952">
    <property type="entry name" value="FRD_SDH_FAD_BS"/>
</dbReference>
<evidence type="ECO:0000259" key="15">
    <source>
        <dbReference type="Pfam" id="PF02910"/>
    </source>
</evidence>
<dbReference type="GO" id="GO:0050660">
    <property type="term" value="F:flavin adenine dinucleotide binding"/>
    <property type="evidence" value="ECO:0007669"/>
    <property type="project" value="TreeGrafter"/>
</dbReference>
<comment type="cofactor">
    <cofactor evidence="1">
        <name>FAD</name>
        <dbReference type="ChEBI" id="CHEBI:57692"/>
    </cofactor>
</comment>
<dbReference type="Gene3D" id="1.20.58.100">
    <property type="entry name" value="Fumarate reductase/succinate dehydrogenase flavoprotein-like, C-terminal domain"/>
    <property type="match status" value="1"/>
</dbReference>
<keyword evidence="11" id="KW-0472">Membrane</keyword>
<dbReference type="OrthoDB" id="9806724at2"/>
<dbReference type="GO" id="GO:0005886">
    <property type="term" value="C:plasma membrane"/>
    <property type="evidence" value="ECO:0007669"/>
    <property type="project" value="UniProtKB-SubCell"/>
</dbReference>
<proteinExistence type="inferred from homology"/>
<dbReference type="NCBIfam" id="NF006392">
    <property type="entry name" value="PRK08641.1"/>
    <property type="match status" value="1"/>
</dbReference>
<dbReference type="PANTHER" id="PTHR11632:SF53">
    <property type="entry name" value="SUCCINATE DEHYDROGENASE FLAVOPROTEIN SUBUNIT"/>
    <property type="match status" value="1"/>
</dbReference>
<keyword evidence="9" id="KW-0249">Electron transport</keyword>
<evidence type="ECO:0000256" key="2">
    <source>
        <dbReference type="ARBA" id="ARBA00004515"/>
    </source>
</evidence>
<dbReference type="Gene3D" id="3.90.700.10">
    <property type="entry name" value="Succinate dehydrogenase/fumarate reductase flavoprotein, catalytic domain"/>
    <property type="match status" value="1"/>
</dbReference>
<dbReference type="InterPro" id="IPR030664">
    <property type="entry name" value="SdhA/FrdA/AprA"/>
</dbReference>
<name>A0A1H8DGX7_STIAU</name>
<dbReference type="InterPro" id="IPR037099">
    <property type="entry name" value="Fum_R/Succ_DH_flav-like_C_sf"/>
</dbReference>
<evidence type="ECO:0000313" key="16">
    <source>
        <dbReference type="EMBL" id="SEN05727.1"/>
    </source>
</evidence>
<comment type="similarity">
    <text evidence="3">Belongs to the FAD-dependent oxidoreductase 2 family. FRD/SDH subfamily.</text>
</comment>
<evidence type="ECO:0000256" key="10">
    <source>
        <dbReference type="ARBA" id="ARBA00023002"/>
    </source>
</evidence>
<comment type="catalytic activity">
    <reaction evidence="12">
        <text>a quinone + succinate = fumarate + a quinol</text>
        <dbReference type="Rhea" id="RHEA:40523"/>
        <dbReference type="ChEBI" id="CHEBI:24646"/>
        <dbReference type="ChEBI" id="CHEBI:29806"/>
        <dbReference type="ChEBI" id="CHEBI:30031"/>
        <dbReference type="ChEBI" id="CHEBI:132124"/>
        <dbReference type="EC" id="1.3.5.1"/>
    </reaction>
</comment>
<dbReference type="InterPro" id="IPR036188">
    <property type="entry name" value="FAD/NAD-bd_sf"/>
</dbReference>
<dbReference type="Gene3D" id="3.50.50.60">
    <property type="entry name" value="FAD/NAD(P)-binding domain"/>
    <property type="match status" value="1"/>
</dbReference>
<feature type="domain" description="Fumarate reductase/succinate dehydrogenase flavoprotein-like C-terminal" evidence="15">
    <location>
        <begin position="481"/>
        <end position="624"/>
    </location>
</feature>
<dbReference type="PROSITE" id="PS00504">
    <property type="entry name" value="FRD_SDH_FAD_BINDING"/>
    <property type="match status" value="1"/>
</dbReference>
<dbReference type="GO" id="GO:0009061">
    <property type="term" value="P:anaerobic respiration"/>
    <property type="evidence" value="ECO:0007669"/>
    <property type="project" value="TreeGrafter"/>
</dbReference>
<evidence type="ECO:0000256" key="3">
    <source>
        <dbReference type="ARBA" id="ARBA00008040"/>
    </source>
</evidence>
<gene>
    <name evidence="16" type="ORF">SAMN05444354_12956</name>
</gene>
<sequence length="625" mass="68986">MAAAARFTVVGGGLAGLMTTIKLAEAGHQVDVLSVVPVKRSHSVCAQGGINGAVNTKGEGDHPDIHVMDTLRGGDFLAEQVSVKGMCYAAPGVIYMLDRMGVTFNRTSEGLLDFRRFGGTLHHRTAFAGATTGQQLLYALDEQVRRYEAEGKVTKYEFWEWLGTVKDEAGRCIGSVALDLRTMEIRTFPAEAVCLATGGPGIVFGRSTNSIINTGTAAGRAYIEGAVYANGEFIQVHPTSIPGEDKLRLMSESVRGEGGRVWVPRKKGDTRLPKDIPDSERWYFLEEKYPKYKNLVPRDVATREIFTVCRDLGLGIGGRDGVYLDVTHIPAKTLDAKIKGVMEIYEKFVGDDPRHTPMVIFPGMHYSMGGLHVSFEADPRTLTPAEGSPKNQATRIPGLYAAGEADYAFHGANRLGANSLLSCIYSGMIGGPAMAAYAKNNAQSAAAKSDKYFNDAKKYWDERFATIKKMAGTENPYQLAKELGDVMTENCTVVRYNDRLKKTIEKVRELKDRWKNVNVLDTGNVANRSLSYTNQVWNMLELGEVIATSALLRDESRGAHYKPDFSLPEPKSKDPREDAGWMELWKKRHEKWAKTTMANYSPEGPQISYEDVPTPVLAPEPRWYA</sequence>
<dbReference type="PANTHER" id="PTHR11632">
    <property type="entry name" value="SUCCINATE DEHYDROGENASE 2 FLAVOPROTEIN SUBUNIT"/>
    <property type="match status" value="1"/>
</dbReference>
<evidence type="ECO:0000313" key="17">
    <source>
        <dbReference type="Proteomes" id="UP000182719"/>
    </source>
</evidence>
<protein>
    <recommendedName>
        <fullName evidence="4">succinate dehydrogenase</fullName>
        <ecNumber evidence="4">1.3.5.1</ecNumber>
    </recommendedName>
</protein>
<organism evidence="16 17">
    <name type="scientific">Stigmatella aurantiaca</name>
    <dbReference type="NCBI Taxonomy" id="41"/>
    <lineage>
        <taxon>Bacteria</taxon>
        <taxon>Pseudomonadati</taxon>
        <taxon>Myxococcota</taxon>
        <taxon>Myxococcia</taxon>
        <taxon>Myxococcales</taxon>
        <taxon>Cystobacterineae</taxon>
        <taxon>Archangiaceae</taxon>
        <taxon>Stigmatella</taxon>
    </lineage>
</organism>
<feature type="domain" description="FAD-dependent oxidoreductase 2 FAD-binding" evidence="14">
    <location>
        <begin position="9"/>
        <end position="420"/>
    </location>
</feature>
<keyword evidence="7" id="KW-0285">Flavoprotein</keyword>
<evidence type="ECO:0000256" key="12">
    <source>
        <dbReference type="ARBA" id="ARBA00049220"/>
    </source>
</evidence>
<dbReference type="SUPFAM" id="SSF56425">
    <property type="entry name" value="Succinate dehydrogenase/fumarate reductase flavoprotein, catalytic domain"/>
    <property type="match status" value="1"/>
</dbReference>
<keyword evidence="8" id="KW-0274">FAD</keyword>
<keyword evidence="17" id="KW-1185">Reference proteome</keyword>
<keyword evidence="5" id="KW-0813">Transport</keyword>
<dbReference type="NCBIfam" id="TIGR01811">
    <property type="entry name" value="sdhA_Bsu"/>
    <property type="match status" value="1"/>
</dbReference>
<dbReference type="FunFam" id="3.50.50.60:FF:000009">
    <property type="entry name" value="Succinate dehydrogenase flavoprotein subunit"/>
    <property type="match status" value="1"/>
</dbReference>
<evidence type="ECO:0000256" key="5">
    <source>
        <dbReference type="ARBA" id="ARBA00022448"/>
    </source>
</evidence>
<dbReference type="InterPro" id="IPR027477">
    <property type="entry name" value="Succ_DH/fumarate_Rdtase_cat_sf"/>
</dbReference>
<dbReference type="EMBL" id="FOAP01000029">
    <property type="protein sequence ID" value="SEN05727.1"/>
    <property type="molecule type" value="Genomic_DNA"/>
</dbReference>
<dbReference type="EC" id="1.3.5.1" evidence="4"/>